<keyword evidence="4" id="KW-1185">Reference proteome</keyword>
<dbReference type="SUPFAM" id="SSF69635">
    <property type="entry name" value="Type III secretory system chaperone-like"/>
    <property type="match status" value="1"/>
</dbReference>
<dbReference type="OrthoDB" id="4772408at2"/>
<evidence type="ECO:0000313" key="4">
    <source>
        <dbReference type="Proteomes" id="UP000188145"/>
    </source>
</evidence>
<accession>A0A1Q2CMH3</accession>
<evidence type="ECO:0008006" key="5">
    <source>
        <dbReference type="Google" id="ProtNLM"/>
    </source>
</evidence>
<evidence type="ECO:0000259" key="1">
    <source>
        <dbReference type="Pfam" id="PF22551"/>
    </source>
</evidence>
<dbReference type="EMBL" id="CP019606">
    <property type="protein sequence ID" value="AQP47311.1"/>
    <property type="molecule type" value="Genomic_DNA"/>
</dbReference>
<protein>
    <recommendedName>
        <fullName evidence="5">YbjN domain-containing protein</fullName>
    </recommendedName>
</protein>
<gene>
    <name evidence="3" type="ORF">BW730_07145</name>
</gene>
<dbReference type="AlphaFoldDB" id="A0A1Q2CMH3"/>
<name>A0A1Q2CMH3_9ACTN</name>
<proteinExistence type="predicted"/>
<sequence length="310" mass="34235">MCVLGWSWRYSYVSDYQDFDFDNTQKEAWDEFSRRLDEVLSVMDATADLNISVASTAEDAPRAGIRFSMVAPEQIGAYVAGSAAGQATPDEEQQLRALGWSEPADGEPFFHTLTDQEASAELARLATDTLADVFGVLHPIFLEPDQLAEILKGESTWTPLAPRPLSKDETPVRTASQAELDQLVDEILRREFGHPTLRNEQGDVAIRVGSTMVFLRSTSDAAELLLFAPLVHDVAGRSRACEVLNDLNVESRFGRFSLHRDRVFVQLSVPSQPFVPAHLQQALRAVSQIADGIDDELAARLGGRTTFQSL</sequence>
<dbReference type="STRING" id="1332264.BW730_07145"/>
<dbReference type="KEGG" id="tes:BW730_07145"/>
<dbReference type="InterPro" id="IPR054344">
    <property type="entry name" value="TY-Chap_N"/>
</dbReference>
<organism evidence="3 4">
    <name type="scientific">Tessaracoccus aquimaris</name>
    <dbReference type="NCBI Taxonomy" id="1332264"/>
    <lineage>
        <taxon>Bacteria</taxon>
        <taxon>Bacillati</taxon>
        <taxon>Actinomycetota</taxon>
        <taxon>Actinomycetes</taxon>
        <taxon>Propionibacteriales</taxon>
        <taxon>Propionibacteriaceae</taxon>
        <taxon>Tessaracoccus</taxon>
    </lineage>
</organism>
<dbReference type="Pfam" id="PF22551">
    <property type="entry name" value="TY-Chap1"/>
    <property type="match status" value="1"/>
</dbReference>
<dbReference type="Proteomes" id="UP000188145">
    <property type="component" value="Chromosome"/>
</dbReference>
<reference evidence="4" key="1">
    <citation type="submission" date="2017-02" db="EMBL/GenBank/DDBJ databases">
        <title>Tessaracoccus aquaemaris sp. nov., isolated from the intestine of a Korean rockfish, Sebastes schlegelii, in a marine aquaculture pond.</title>
        <authorList>
            <person name="Tak E.J."/>
            <person name="Bae J.-W."/>
        </authorList>
    </citation>
    <scope>NUCLEOTIDE SEQUENCE [LARGE SCALE GENOMIC DNA]</scope>
    <source>
        <strain evidence="4">NSG39</strain>
    </source>
</reference>
<dbReference type="Pfam" id="PF22552">
    <property type="entry name" value="TY-Chap3"/>
    <property type="match status" value="1"/>
</dbReference>
<feature type="domain" description="TY-Chap N-terminal" evidence="2">
    <location>
        <begin position="27"/>
        <end position="142"/>
    </location>
</feature>
<evidence type="ECO:0000259" key="2">
    <source>
        <dbReference type="Pfam" id="PF22552"/>
    </source>
</evidence>
<dbReference type="InterPro" id="IPR054343">
    <property type="entry name" value="TY-Chap_M"/>
</dbReference>
<evidence type="ECO:0000313" key="3">
    <source>
        <dbReference type="EMBL" id="AQP47311.1"/>
    </source>
</evidence>
<dbReference type="Gene3D" id="3.30.1460.10">
    <property type="match status" value="1"/>
</dbReference>
<feature type="domain" description="TY-Chap central" evidence="1">
    <location>
        <begin position="179"/>
        <end position="308"/>
    </location>
</feature>